<dbReference type="Proteomes" id="UP000315215">
    <property type="component" value="Chromosome"/>
</dbReference>
<protein>
    <submittedName>
        <fullName evidence="3">Uncharacterized protein</fullName>
    </submittedName>
</protein>
<dbReference type="OrthoDB" id="574706at2"/>
<organism evidence="3 4">
    <name type="scientific">Radiobacillus deserti</name>
    <dbReference type="NCBI Taxonomy" id="2594883"/>
    <lineage>
        <taxon>Bacteria</taxon>
        <taxon>Bacillati</taxon>
        <taxon>Bacillota</taxon>
        <taxon>Bacilli</taxon>
        <taxon>Bacillales</taxon>
        <taxon>Bacillaceae</taxon>
        <taxon>Radiobacillus</taxon>
    </lineage>
</organism>
<evidence type="ECO:0000256" key="2">
    <source>
        <dbReference type="SAM" id="Phobius"/>
    </source>
</evidence>
<keyword evidence="2" id="KW-1133">Transmembrane helix</keyword>
<reference evidence="3 4" key="1">
    <citation type="submission" date="2019-07" db="EMBL/GenBank/DDBJ databases">
        <authorList>
            <person name="Li J."/>
        </authorList>
    </citation>
    <scope>NUCLEOTIDE SEQUENCE [LARGE SCALE GENOMIC DNA]</scope>
    <source>
        <strain evidence="3 4">TKL69</strain>
    </source>
</reference>
<sequence length="264" mass="30712">MDNFDKKIKENLQEYMNKNINFSSEEKENVNEYITKEQNSKRYFMAVFSSLVVAGACLFILTSPMWYPSEDITRNVNSLKDSQKNPIHKEEPTDVIEESEKNQTDEKENSKENQETDIVDKPKNEKDTVVKNVVDDKVFIDLVEQYNNMYNLVGNQIKDYDNGGNEFKTFTKKEDVYSLLSSFMTLKAAEEEWDSSLEVKNGKLFLIPMDGSPSFNLDAEFSISKITETEYEMTQETDNVYTSGKIIITFILKNNRWLINDISY</sequence>
<dbReference type="RefSeq" id="WP_143894671.1">
    <property type="nucleotide sequence ID" value="NZ_CP041666.1"/>
</dbReference>
<feature type="transmembrane region" description="Helical" evidence="2">
    <location>
        <begin position="43"/>
        <end position="67"/>
    </location>
</feature>
<keyword evidence="4" id="KW-1185">Reference proteome</keyword>
<feature type="region of interest" description="Disordered" evidence="1">
    <location>
        <begin position="78"/>
        <end position="123"/>
    </location>
</feature>
<accession>A0A516KHB8</accession>
<name>A0A516KHB8_9BACI</name>
<dbReference type="EMBL" id="CP041666">
    <property type="protein sequence ID" value="QDP40784.1"/>
    <property type="molecule type" value="Genomic_DNA"/>
</dbReference>
<proteinExistence type="predicted"/>
<evidence type="ECO:0000313" key="4">
    <source>
        <dbReference type="Proteomes" id="UP000315215"/>
    </source>
</evidence>
<keyword evidence="2" id="KW-0812">Transmembrane</keyword>
<feature type="compositionally biased region" description="Basic and acidic residues" evidence="1">
    <location>
        <begin position="81"/>
        <end position="123"/>
    </location>
</feature>
<evidence type="ECO:0000256" key="1">
    <source>
        <dbReference type="SAM" id="MobiDB-lite"/>
    </source>
</evidence>
<dbReference type="KEGG" id="aqt:FN924_11665"/>
<evidence type="ECO:0000313" key="3">
    <source>
        <dbReference type="EMBL" id="QDP40784.1"/>
    </source>
</evidence>
<gene>
    <name evidence="3" type="ORF">FN924_11665</name>
</gene>
<dbReference type="AlphaFoldDB" id="A0A516KHB8"/>
<keyword evidence="2" id="KW-0472">Membrane</keyword>